<evidence type="ECO:0000313" key="3">
    <source>
        <dbReference type="EMBL" id="EGZ20208.1"/>
    </source>
</evidence>
<dbReference type="RefSeq" id="XP_009522925.1">
    <property type="nucleotide sequence ID" value="XM_009524630.1"/>
</dbReference>
<feature type="signal peptide" evidence="2">
    <location>
        <begin position="1"/>
        <end position="18"/>
    </location>
</feature>
<keyword evidence="4" id="KW-1185">Reference proteome</keyword>
<feature type="compositionally biased region" description="Basic and acidic residues" evidence="1">
    <location>
        <begin position="74"/>
        <end position="86"/>
    </location>
</feature>
<dbReference type="Proteomes" id="UP000002640">
    <property type="component" value="Unassembled WGS sequence"/>
</dbReference>
<feature type="chain" id="PRO_5003471855" description="RxLR effector protein" evidence="2">
    <location>
        <begin position="19"/>
        <end position="98"/>
    </location>
</feature>
<name>G4Z565_PHYSP</name>
<proteinExistence type="predicted"/>
<reference evidence="3 4" key="1">
    <citation type="journal article" date="2006" name="Science">
        <title>Phytophthora genome sequences uncover evolutionary origins and mechanisms of pathogenesis.</title>
        <authorList>
            <person name="Tyler B.M."/>
            <person name="Tripathy S."/>
            <person name="Zhang X."/>
            <person name="Dehal P."/>
            <person name="Jiang R.H."/>
            <person name="Aerts A."/>
            <person name="Arredondo F.D."/>
            <person name="Baxter L."/>
            <person name="Bensasson D."/>
            <person name="Beynon J.L."/>
            <person name="Chapman J."/>
            <person name="Damasceno C.M."/>
            <person name="Dorrance A.E."/>
            <person name="Dou D."/>
            <person name="Dickerman A.W."/>
            <person name="Dubchak I.L."/>
            <person name="Garbelotto M."/>
            <person name="Gijzen M."/>
            <person name="Gordon S.G."/>
            <person name="Govers F."/>
            <person name="Grunwald N.J."/>
            <person name="Huang W."/>
            <person name="Ivors K.L."/>
            <person name="Jones R.W."/>
            <person name="Kamoun S."/>
            <person name="Krampis K."/>
            <person name="Lamour K.H."/>
            <person name="Lee M.K."/>
            <person name="McDonald W.H."/>
            <person name="Medina M."/>
            <person name="Meijer H.J."/>
            <person name="Nordberg E.K."/>
            <person name="Maclean D.J."/>
            <person name="Ospina-Giraldo M.D."/>
            <person name="Morris P.F."/>
            <person name="Phuntumart V."/>
            <person name="Putnam N.H."/>
            <person name="Rash S."/>
            <person name="Rose J.K."/>
            <person name="Sakihama Y."/>
            <person name="Salamov A.A."/>
            <person name="Savidor A."/>
            <person name="Scheuring C.F."/>
            <person name="Smith B.M."/>
            <person name="Sobral B.W."/>
            <person name="Terry A."/>
            <person name="Torto-Alalibo T.A."/>
            <person name="Win J."/>
            <person name="Xu Z."/>
            <person name="Zhang H."/>
            <person name="Grigoriev I.V."/>
            <person name="Rokhsar D.S."/>
            <person name="Boore J.L."/>
        </authorList>
    </citation>
    <scope>NUCLEOTIDE SEQUENCE [LARGE SCALE GENOMIC DNA]</scope>
    <source>
        <strain evidence="3 4">P6497</strain>
    </source>
</reference>
<dbReference type="KEGG" id="psoj:PHYSODRAFT_328347"/>
<feature type="compositionally biased region" description="Polar residues" evidence="1">
    <location>
        <begin position="89"/>
        <end position="98"/>
    </location>
</feature>
<dbReference type="SMR" id="G4Z565"/>
<dbReference type="EMBL" id="JH159153">
    <property type="protein sequence ID" value="EGZ20208.1"/>
    <property type="molecule type" value="Genomic_DNA"/>
</dbReference>
<dbReference type="InParanoid" id="G4Z565"/>
<feature type="region of interest" description="Disordered" evidence="1">
    <location>
        <begin position="21"/>
        <end position="98"/>
    </location>
</feature>
<organism evidence="3 4">
    <name type="scientific">Phytophthora sojae (strain P6497)</name>
    <name type="common">Soybean stem and root rot agent</name>
    <name type="synonym">Phytophthora megasperma f. sp. glycines</name>
    <dbReference type="NCBI Taxonomy" id="1094619"/>
    <lineage>
        <taxon>Eukaryota</taxon>
        <taxon>Sar</taxon>
        <taxon>Stramenopiles</taxon>
        <taxon>Oomycota</taxon>
        <taxon>Peronosporomycetes</taxon>
        <taxon>Peronosporales</taxon>
        <taxon>Peronosporaceae</taxon>
        <taxon>Phytophthora</taxon>
    </lineage>
</organism>
<sequence>MQLAHFLLLLLLITVARSDGTDGQTNALYAEPHRSPMKNGMKDGNPSTGEEDKEERGLFSSASAKIESNSPVMKKREATVKNDPRFFTKLNNNPESVN</sequence>
<feature type="compositionally biased region" description="Polar residues" evidence="1">
    <location>
        <begin position="60"/>
        <end position="71"/>
    </location>
</feature>
<evidence type="ECO:0008006" key="5">
    <source>
        <dbReference type="Google" id="ProtNLM"/>
    </source>
</evidence>
<evidence type="ECO:0000256" key="1">
    <source>
        <dbReference type="SAM" id="MobiDB-lite"/>
    </source>
</evidence>
<keyword evidence="2" id="KW-0732">Signal</keyword>
<evidence type="ECO:0000256" key="2">
    <source>
        <dbReference type="SAM" id="SignalP"/>
    </source>
</evidence>
<accession>G4Z565</accession>
<evidence type="ECO:0000313" key="4">
    <source>
        <dbReference type="Proteomes" id="UP000002640"/>
    </source>
</evidence>
<dbReference type="GeneID" id="20645774"/>
<dbReference type="AlphaFoldDB" id="G4Z565"/>
<gene>
    <name evidence="3" type="ORF">PHYSODRAFT_328347</name>
</gene>
<protein>
    <recommendedName>
        <fullName evidence="5">RxLR effector protein</fullName>
    </recommendedName>
</protein>